<dbReference type="EMBL" id="MT631357">
    <property type="protein sequence ID" value="QNO48664.1"/>
    <property type="molecule type" value="Genomic_DNA"/>
</dbReference>
<protein>
    <submittedName>
        <fullName evidence="1">Uncharacterized protein</fullName>
    </submittedName>
</protein>
<proteinExistence type="predicted"/>
<name>A0A7G9YKY0_9EURY</name>
<accession>A0A7G9YKY0</accession>
<gene>
    <name evidence="1" type="ORF">LENKHJGJ_00035</name>
</gene>
<evidence type="ECO:0000313" key="1">
    <source>
        <dbReference type="EMBL" id="QNO48664.1"/>
    </source>
</evidence>
<reference evidence="1" key="1">
    <citation type="submission" date="2020-06" db="EMBL/GenBank/DDBJ databases">
        <title>Unique genomic features of the anaerobic methanotrophic archaea.</title>
        <authorList>
            <person name="Chadwick G.L."/>
            <person name="Skennerton C.T."/>
            <person name="Laso-Perez R."/>
            <person name="Leu A.O."/>
            <person name="Speth D.R."/>
            <person name="Yu H."/>
            <person name="Morgan-Lang C."/>
            <person name="Hatzenpichler R."/>
            <person name="Goudeau D."/>
            <person name="Malmstrom R."/>
            <person name="Brazelton W.J."/>
            <person name="Woyke T."/>
            <person name="Hallam S.J."/>
            <person name="Tyson G.W."/>
            <person name="Wegener G."/>
            <person name="Boetius A."/>
            <person name="Orphan V."/>
        </authorList>
    </citation>
    <scope>NUCLEOTIDE SEQUENCE</scope>
</reference>
<organism evidence="1">
    <name type="scientific">Candidatus Methanogaster sp. ANME-2c ERB4</name>
    <dbReference type="NCBI Taxonomy" id="2759911"/>
    <lineage>
        <taxon>Archaea</taxon>
        <taxon>Methanobacteriati</taxon>
        <taxon>Methanobacteriota</taxon>
        <taxon>Stenosarchaea group</taxon>
        <taxon>Methanomicrobia</taxon>
        <taxon>Methanosarcinales</taxon>
        <taxon>ANME-2 cluster</taxon>
        <taxon>Candidatus Methanogasteraceae</taxon>
        <taxon>Candidatus Methanogaster</taxon>
    </lineage>
</organism>
<sequence>MVMFSETGSGEKANESVIVPIESFLNVISEKTGWSLQELLYEKDIGDVEEQLKIKAKRPNQLKTIKRGKSRSDLYKFVSPEARKWNRDLVTTLIKK</sequence>
<dbReference type="AlphaFoldDB" id="A0A7G9YKY0"/>